<proteinExistence type="predicted"/>
<name>A0A2U3KCB4_9BACT</name>
<organism evidence="1 2">
    <name type="scientific">Candidatus Sulfotelmatobacter kueseliae</name>
    <dbReference type="NCBI Taxonomy" id="2042962"/>
    <lineage>
        <taxon>Bacteria</taxon>
        <taxon>Pseudomonadati</taxon>
        <taxon>Acidobacteriota</taxon>
        <taxon>Terriglobia</taxon>
        <taxon>Terriglobales</taxon>
        <taxon>Candidatus Korobacteraceae</taxon>
        <taxon>Candidatus Sulfotelmatobacter</taxon>
    </lineage>
</organism>
<dbReference type="AlphaFoldDB" id="A0A2U3KCB4"/>
<reference evidence="2" key="1">
    <citation type="submission" date="2018-02" db="EMBL/GenBank/DDBJ databases">
        <authorList>
            <person name="Hausmann B."/>
        </authorList>
    </citation>
    <scope>NUCLEOTIDE SEQUENCE [LARGE SCALE GENOMIC DNA]</scope>
    <source>
        <strain evidence="2">Peat soil MAG SbA1</strain>
    </source>
</reference>
<sequence>MIFGFNTDIRHEDTVYHVQSEAREGEQLLQTQVFVRGRCIGKRAIPYGPGAGKGFQTNDQDMEKRLRELHRESVDAIRDGKLDSILDKRETQEALAAVKELDLEWINASSVHSSGALTMQIRVTDGGATVEGARLTLRFARPDAAPYYAQVLTDAKGHAEMSVRVDEKSLDDSSVVVQASFDGRTATRKFQLKAAS</sequence>
<gene>
    <name evidence="1" type="ORF">SBA1_1700003</name>
</gene>
<evidence type="ECO:0000313" key="2">
    <source>
        <dbReference type="Proteomes" id="UP000238701"/>
    </source>
</evidence>
<dbReference type="Proteomes" id="UP000238701">
    <property type="component" value="Unassembled WGS sequence"/>
</dbReference>
<protein>
    <submittedName>
        <fullName evidence="1">Uncharacterized protein</fullName>
    </submittedName>
</protein>
<accession>A0A2U3KCB4</accession>
<dbReference type="OrthoDB" id="128593at2"/>
<dbReference type="EMBL" id="OMOD01000080">
    <property type="protein sequence ID" value="SPF37170.1"/>
    <property type="molecule type" value="Genomic_DNA"/>
</dbReference>
<evidence type="ECO:0000313" key="1">
    <source>
        <dbReference type="EMBL" id="SPF37170.1"/>
    </source>
</evidence>